<reference evidence="1" key="1">
    <citation type="journal article" date="2021" name="Proc. Natl. Acad. Sci. U.S.A.">
        <title>A Catalog of Tens of Thousands of Viruses from Human Metagenomes Reveals Hidden Associations with Chronic Diseases.</title>
        <authorList>
            <person name="Tisza M.J."/>
            <person name="Buck C.B."/>
        </authorList>
    </citation>
    <scope>NUCLEOTIDE SEQUENCE</scope>
    <source>
        <strain evidence="1">CtHip2</strain>
    </source>
</reference>
<dbReference type="EMBL" id="BK032497">
    <property type="protein sequence ID" value="DAF42950.1"/>
    <property type="molecule type" value="Genomic_DNA"/>
</dbReference>
<evidence type="ECO:0000313" key="1">
    <source>
        <dbReference type="EMBL" id="DAF42950.1"/>
    </source>
</evidence>
<organism evidence="1">
    <name type="scientific">Siphoviridae sp. ctHip2</name>
    <dbReference type="NCBI Taxonomy" id="2827830"/>
    <lineage>
        <taxon>Viruses</taxon>
        <taxon>Duplodnaviria</taxon>
        <taxon>Heunggongvirae</taxon>
        <taxon>Uroviricota</taxon>
        <taxon>Caudoviricetes</taxon>
    </lineage>
</organism>
<sequence length="108" mass="12866">MKKYLIEIADVVCYDEETEIDSFAVNSLEEVEAELLKRDLEYIYRYGKKSDLQKFINGETTVATFPKKRNSDVSEFYSITCYSYQEKLEELERIFQFGKDKLNKLFEI</sequence>
<protein>
    <submittedName>
        <fullName evidence="1">Uncharacterized protein</fullName>
    </submittedName>
</protein>
<accession>A0A8S5RVZ1</accession>
<name>A0A8S5RVZ1_9CAUD</name>
<proteinExistence type="predicted"/>